<dbReference type="AlphaFoldDB" id="A0A6A3I7E0"/>
<evidence type="ECO:0000256" key="4">
    <source>
        <dbReference type="ARBA" id="ARBA00022729"/>
    </source>
</evidence>
<comment type="subcellular location">
    <subcellularLocation>
        <location evidence="1 5">Secreted</location>
    </subcellularLocation>
</comment>
<accession>A0A6A3I7E0</accession>
<dbReference type="GO" id="GO:0005576">
    <property type="term" value="C:extracellular region"/>
    <property type="evidence" value="ECO:0007669"/>
    <property type="project" value="UniProtKB-SubCell"/>
</dbReference>
<evidence type="ECO:0000256" key="2">
    <source>
        <dbReference type="ARBA" id="ARBA00010400"/>
    </source>
</evidence>
<proteinExistence type="inferred from homology"/>
<reference evidence="6 7" key="1">
    <citation type="submission" date="2018-09" db="EMBL/GenBank/DDBJ databases">
        <title>Genomic investigation of the strawberry pathogen Phytophthora fragariae indicates pathogenicity is determined by transcriptional variation in three key races.</title>
        <authorList>
            <person name="Adams T.M."/>
            <person name="Armitage A.D."/>
            <person name="Sobczyk M.K."/>
            <person name="Bates H.J."/>
            <person name="Dunwell J.M."/>
            <person name="Nellist C.F."/>
            <person name="Harrison R.J."/>
        </authorList>
    </citation>
    <scope>NUCLEOTIDE SEQUENCE [LARGE SCALE GENOMIC DNA]</scope>
    <source>
        <strain evidence="6 7">SCRP249</strain>
    </source>
</reference>
<evidence type="ECO:0000313" key="6">
    <source>
        <dbReference type="EMBL" id="KAE8978021.1"/>
    </source>
</evidence>
<dbReference type="Proteomes" id="UP000429607">
    <property type="component" value="Unassembled WGS sequence"/>
</dbReference>
<evidence type="ECO:0000256" key="5">
    <source>
        <dbReference type="RuleBase" id="RU367124"/>
    </source>
</evidence>
<protein>
    <recommendedName>
        <fullName evidence="5">RxLR effector protein</fullName>
    </recommendedName>
</protein>
<evidence type="ECO:0000313" key="7">
    <source>
        <dbReference type="Proteomes" id="UP000429607"/>
    </source>
</evidence>
<organism evidence="6 7">
    <name type="scientific">Phytophthora rubi</name>
    <dbReference type="NCBI Taxonomy" id="129364"/>
    <lineage>
        <taxon>Eukaryota</taxon>
        <taxon>Sar</taxon>
        <taxon>Stramenopiles</taxon>
        <taxon>Oomycota</taxon>
        <taxon>Peronosporomycetes</taxon>
        <taxon>Peronosporales</taxon>
        <taxon>Peronosporaceae</taxon>
        <taxon>Phytophthora</taxon>
    </lineage>
</organism>
<dbReference type="EMBL" id="QXFV01003299">
    <property type="protein sequence ID" value="KAE8978021.1"/>
    <property type="molecule type" value="Genomic_DNA"/>
</dbReference>
<comment type="domain">
    <text evidence="5">The RxLR-dEER motif acts to carry the protein into the host cell cytoplasm through binding to cell surface phosphatidylinositol-3-phosphate.</text>
</comment>
<feature type="signal peptide" evidence="5">
    <location>
        <begin position="1"/>
        <end position="23"/>
    </location>
</feature>
<gene>
    <name evidence="6" type="ORF">PR001_g24959</name>
</gene>
<comment type="caution">
    <text evidence="6">The sequence shown here is derived from an EMBL/GenBank/DDBJ whole genome shotgun (WGS) entry which is preliminary data.</text>
</comment>
<dbReference type="Pfam" id="PF16810">
    <property type="entry name" value="RXLR"/>
    <property type="match status" value="1"/>
</dbReference>
<keyword evidence="4 5" id="KW-0732">Signal</keyword>
<evidence type="ECO:0000256" key="3">
    <source>
        <dbReference type="ARBA" id="ARBA00022525"/>
    </source>
</evidence>
<comment type="function">
    <text evidence="5">Effector that suppresses plant defense responses during pathogen infection.</text>
</comment>
<sequence length="172" mass="19249">MRTYYVLFLCATIFASGSTQSTASELDEGMISTMASPELIHSGQHTRFLRAQKGDEGDDEDRVLTGKKTPLTWEKLEDILTNAGGIQARKFASWKKKELDAQDIMGKIRAFDSANERHRAIALQYGAYLKGQQPIVYTQRMERPPSPVARPDTVPNENSLIVKGLWSWLTGS</sequence>
<feature type="chain" id="PRO_5028514489" description="RxLR effector protein" evidence="5">
    <location>
        <begin position="24"/>
        <end position="172"/>
    </location>
</feature>
<keyword evidence="3 5" id="KW-0964">Secreted</keyword>
<name>A0A6A3I7E0_9STRA</name>
<dbReference type="InterPro" id="IPR031825">
    <property type="entry name" value="RXLR"/>
</dbReference>
<evidence type="ECO:0000256" key="1">
    <source>
        <dbReference type="ARBA" id="ARBA00004613"/>
    </source>
</evidence>
<comment type="similarity">
    <text evidence="2 5">Belongs to the RxLR effector family.</text>
</comment>